<accession>A0A849L7P2</accession>
<dbReference type="PRINTS" id="PR00035">
    <property type="entry name" value="HTHGNTR"/>
</dbReference>
<keyword evidence="1" id="KW-0805">Transcription regulation</keyword>
<dbReference type="PROSITE" id="PS50949">
    <property type="entry name" value="HTH_GNTR"/>
    <property type="match status" value="1"/>
</dbReference>
<feature type="domain" description="HTH gntR-type" evidence="4">
    <location>
        <begin position="35"/>
        <end position="103"/>
    </location>
</feature>
<dbReference type="SUPFAM" id="SSF48008">
    <property type="entry name" value="GntR ligand-binding domain-like"/>
    <property type="match status" value="1"/>
</dbReference>
<dbReference type="GO" id="GO:0003677">
    <property type="term" value="F:DNA binding"/>
    <property type="evidence" value="ECO:0007669"/>
    <property type="project" value="UniProtKB-KW"/>
</dbReference>
<dbReference type="Pfam" id="PF07729">
    <property type="entry name" value="FCD"/>
    <property type="match status" value="1"/>
</dbReference>
<organism evidence="5 6">
    <name type="scientific">Halovulum dunhuangense</name>
    <dbReference type="NCBI Taxonomy" id="1505036"/>
    <lineage>
        <taxon>Bacteria</taxon>
        <taxon>Pseudomonadati</taxon>
        <taxon>Pseudomonadota</taxon>
        <taxon>Alphaproteobacteria</taxon>
        <taxon>Rhodobacterales</taxon>
        <taxon>Paracoccaceae</taxon>
        <taxon>Halovulum</taxon>
    </lineage>
</organism>
<dbReference type="AlphaFoldDB" id="A0A849L7P2"/>
<dbReference type="PANTHER" id="PTHR43537:SF5">
    <property type="entry name" value="UXU OPERON TRANSCRIPTIONAL REGULATOR"/>
    <property type="match status" value="1"/>
</dbReference>
<dbReference type="Gene3D" id="1.20.120.530">
    <property type="entry name" value="GntR ligand-binding domain-like"/>
    <property type="match status" value="1"/>
</dbReference>
<keyword evidence="2" id="KW-0238">DNA-binding</keyword>
<keyword evidence="6" id="KW-1185">Reference proteome</keyword>
<reference evidence="5 6" key="1">
    <citation type="submission" date="2020-05" db="EMBL/GenBank/DDBJ databases">
        <title>Gimesia benthica sp. nov., a novel planctomycete isolated from a deep-sea water sample of the Northwest Indian Ocean.</title>
        <authorList>
            <person name="Wang J."/>
            <person name="Ruan C."/>
            <person name="Song L."/>
            <person name="Zhu Y."/>
            <person name="Li A."/>
            <person name="Zheng X."/>
            <person name="Wang L."/>
            <person name="Lu Z."/>
            <person name="Huang Y."/>
            <person name="Du W."/>
            <person name="Zhou Y."/>
            <person name="Huang L."/>
            <person name="Dai X."/>
        </authorList>
    </citation>
    <scope>NUCLEOTIDE SEQUENCE [LARGE SCALE GENOMIC DNA]</scope>
    <source>
        <strain evidence="5 6">YYQ-30</strain>
    </source>
</reference>
<evidence type="ECO:0000313" key="5">
    <source>
        <dbReference type="EMBL" id="NNU82061.1"/>
    </source>
</evidence>
<dbReference type="InterPro" id="IPR011711">
    <property type="entry name" value="GntR_C"/>
</dbReference>
<dbReference type="Proteomes" id="UP000572377">
    <property type="component" value="Unassembled WGS sequence"/>
</dbReference>
<evidence type="ECO:0000256" key="3">
    <source>
        <dbReference type="ARBA" id="ARBA00023163"/>
    </source>
</evidence>
<evidence type="ECO:0000256" key="1">
    <source>
        <dbReference type="ARBA" id="ARBA00023015"/>
    </source>
</evidence>
<evidence type="ECO:0000256" key="2">
    <source>
        <dbReference type="ARBA" id="ARBA00023125"/>
    </source>
</evidence>
<dbReference type="PANTHER" id="PTHR43537">
    <property type="entry name" value="TRANSCRIPTIONAL REGULATOR, GNTR FAMILY"/>
    <property type="match status" value="1"/>
</dbReference>
<protein>
    <submittedName>
        <fullName evidence="5">FadR family transcriptional regulator</fullName>
    </submittedName>
</protein>
<dbReference type="Gene3D" id="1.10.10.10">
    <property type="entry name" value="Winged helix-like DNA-binding domain superfamily/Winged helix DNA-binding domain"/>
    <property type="match status" value="1"/>
</dbReference>
<comment type="caution">
    <text evidence="5">The sequence shown here is derived from an EMBL/GenBank/DDBJ whole genome shotgun (WGS) entry which is preliminary data.</text>
</comment>
<dbReference type="InterPro" id="IPR036388">
    <property type="entry name" value="WH-like_DNA-bd_sf"/>
</dbReference>
<evidence type="ECO:0000313" key="6">
    <source>
        <dbReference type="Proteomes" id="UP000572377"/>
    </source>
</evidence>
<gene>
    <name evidence="5" type="ORF">HMH01_16605</name>
</gene>
<dbReference type="GO" id="GO:0003700">
    <property type="term" value="F:DNA-binding transcription factor activity"/>
    <property type="evidence" value="ECO:0007669"/>
    <property type="project" value="InterPro"/>
</dbReference>
<dbReference type="SMART" id="SM00895">
    <property type="entry name" value="FCD"/>
    <property type="match status" value="1"/>
</dbReference>
<dbReference type="InterPro" id="IPR000524">
    <property type="entry name" value="Tscrpt_reg_HTH_GntR"/>
</dbReference>
<dbReference type="EMBL" id="JABFBC010000005">
    <property type="protein sequence ID" value="NNU82061.1"/>
    <property type="molecule type" value="Genomic_DNA"/>
</dbReference>
<name>A0A849L7P2_9RHOB</name>
<keyword evidence="3" id="KW-0804">Transcription</keyword>
<dbReference type="InterPro" id="IPR036390">
    <property type="entry name" value="WH_DNA-bd_sf"/>
</dbReference>
<sequence length="261" mass="28869">MLDLFVTRTNRGLERNHLRIGSGVKDEIAVTDGPEGNASRALGEIRRLIETGQIDGDGRLPTERELSASLGVGRRAVRRALEALEAEGLIWRRQGKGTFAGQPPDPTGTLAAEIAMDADPLSVMEARLCIEPSLAELCARRATADDVAKMRHLAVRTAQADDSDSAELWDGALHRLIARTAGNRLLLTAFSMLDEVRMGEEWQRQRHRARTPETIAFYDRQHVAIIDAIEARDGQRARDAMAEHLRILSERLRQSLEGGQP</sequence>
<dbReference type="InterPro" id="IPR008920">
    <property type="entry name" value="TF_FadR/GntR_C"/>
</dbReference>
<dbReference type="Pfam" id="PF00392">
    <property type="entry name" value="GntR"/>
    <property type="match status" value="1"/>
</dbReference>
<evidence type="ECO:0000259" key="4">
    <source>
        <dbReference type="PROSITE" id="PS50949"/>
    </source>
</evidence>
<dbReference type="SUPFAM" id="SSF46785">
    <property type="entry name" value="Winged helix' DNA-binding domain"/>
    <property type="match status" value="1"/>
</dbReference>
<dbReference type="SMART" id="SM00345">
    <property type="entry name" value="HTH_GNTR"/>
    <property type="match status" value="1"/>
</dbReference>
<dbReference type="CDD" id="cd07377">
    <property type="entry name" value="WHTH_GntR"/>
    <property type="match status" value="1"/>
</dbReference>
<proteinExistence type="predicted"/>